<gene>
    <name evidence="1" type="ORF">SAMN05216389_1049</name>
</gene>
<dbReference type="STRING" id="930131.SAMN05216389_1049"/>
<evidence type="ECO:0000313" key="1">
    <source>
        <dbReference type="EMBL" id="SES96983.1"/>
    </source>
</evidence>
<reference evidence="1 2" key="1">
    <citation type="submission" date="2016-10" db="EMBL/GenBank/DDBJ databases">
        <authorList>
            <person name="de Groot N.N."/>
        </authorList>
    </citation>
    <scope>NUCLEOTIDE SEQUENCE [LARGE SCALE GENOMIC DNA]</scope>
    <source>
        <strain evidence="1 2">IBRC-M 10780</strain>
    </source>
</reference>
<organism evidence="1 2">
    <name type="scientific">Oceanobacillus limi</name>
    <dbReference type="NCBI Taxonomy" id="930131"/>
    <lineage>
        <taxon>Bacteria</taxon>
        <taxon>Bacillati</taxon>
        <taxon>Bacillota</taxon>
        <taxon>Bacilli</taxon>
        <taxon>Bacillales</taxon>
        <taxon>Bacillaceae</taxon>
        <taxon>Oceanobacillus</taxon>
    </lineage>
</organism>
<sequence>MSFSVSKTVKQGEKVIDVHTPQFVPTYVKYNNNRDFEVIPMHQLTEEDLANATKHYQEIKDHMSRWLPELEFLEKY</sequence>
<dbReference type="EMBL" id="FOHE01000004">
    <property type="protein sequence ID" value="SES96983.1"/>
    <property type="molecule type" value="Genomic_DNA"/>
</dbReference>
<dbReference type="AlphaFoldDB" id="A0A1I0ARL1"/>
<accession>A0A1I0ARL1</accession>
<protein>
    <submittedName>
        <fullName evidence="1">Poly-gamma-glutamate synthesis protein (Capsule biosynthesis protein)</fullName>
    </submittedName>
</protein>
<keyword evidence="2" id="KW-1185">Reference proteome</keyword>
<dbReference type="RefSeq" id="WP_244513377.1">
    <property type="nucleotide sequence ID" value="NZ_FOHE01000004.1"/>
</dbReference>
<proteinExistence type="predicted"/>
<name>A0A1I0ARL1_9BACI</name>
<evidence type="ECO:0000313" key="2">
    <source>
        <dbReference type="Proteomes" id="UP000198618"/>
    </source>
</evidence>
<dbReference type="Proteomes" id="UP000198618">
    <property type="component" value="Unassembled WGS sequence"/>
</dbReference>